<dbReference type="Proteomes" id="UP000683386">
    <property type="component" value="Segment"/>
</dbReference>
<evidence type="ECO:0000313" key="2">
    <source>
        <dbReference type="Proteomes" id="UP000683386"/>
    </source>
</evidence>
<dbReference type="EMBL" id="MW822144">
    <property type="protein sequence ID" value="QWT29821.1"/>
    <property type="molecule type" value="Genomic_DNA"/>
</dbReference>
<name>A0A8F2E6R9_9CAUD</name>
<sequence length="63" mass="6827">MLTLLFLAVVLTLALGAFAALGVEDAKFHASLQPIRYDASPEVMTWEASLPGKPALPWSEDKK</sequence>
<reference evidence="1" key="1">
    <citation type="submission" date="2021-03" db="EMBL/GenBank/DDBJ databases">
        <authorList>
            <person name="Alqahtani R."/>
            <person name="Behailu E."/>
            <person name="Cappabianca D.W."/>
            <person name="Csanadi-Schwartz K.M."/>
            <person name="Dalal A.S."/>
            <person name="Fahim M.S."/>
            <person name="Franklin J.M."/>
            <person name="Gluckman M.H."/>
            <person name="Levine C.J."/>
            <person name="Martin N."/>
            <person name="Milza N."/>
            <person name="Najmabadi R."/>
            <person name="Newman A.M."/>
            <person name="Pajunar M."/>
            <person name="Qalawee I."/>
            <person name="Rizvi A."/>
            <person name="Samuel A."/>
            <person name="Smith A."/>
            <person name="Swann F.E."/>
            <person name="Sweeney P."/>
            <person name="Torres N.R."/>
            <person name="Ventrone L."/>
            <person name="Ventura L."/>
            <person name="Wroe M."/>
            <person name="Acquaye N.A."/>
            <person name="Agnes T.J."/>
            <person name="Ahmed A."/>
            <person name="Ahmed S."/>
            <person name="Amodu B.A."/>
            <person name="Arefeayne N.F."/>
            <person name="Asamoah-Frimpong E.A."/>
            <person name="Attaran A."/>
            <person name="Barragan J.M."/>
            <person name="Baumgarten L.N."/>
            <person name="Berhane B."/>
            <person name="Beyene A."/>
            <person name="Bhattarai B."/>
            <person name="Biondokin D.V."/>
            <person name="Boone B.K."/>
            <person name="Burney S.Z."/>
            <person name="Cayanan J.-R.T."/>
            <person name="Cesta G."/>
            <person name="Chang J."/>
            <person name="Chavez J."/>
            <person name="Chorbajian C."/>
            <person name="Christian S."/>
            <person name="Corns J.R."/>
            <person name="Corns N.R."/>
            <person name="Cowan J.T."/>
            <person name="Coyne C."/>
            <person name="Dadzie B."/>
            <person name="Datu D.-L.V."/>
            <person name="Deng B.C."/>
            <person name="Der L."/>
            <person name="Dickerson K."/>
            <person name="Dozier E."/>
            <person name="Egbunine A.O."/>
            <person name="Farooq M."/>
            <person name="Fonge A.E."/>
            <person name="Ghomsi-Nono M.P."/>
            <person name="Giampietro H."/>
            <person name="Gunnison R.P."/>
            <person name="Han S.H."/>
            <person name="Hennigan A.J."/>
            <person name="Hong A.N."/>
            <person name="Ijomor E.C."/>
            <person name="Jalali A."/>
            <person name="Jamil T.Z."/>
            <person name="Jenkins C.R."/>
            <person name="Joseph M.A."/>
            <person name="Jowanowitch O.J."/>
            <person name="Kang D."/>
            <person name="Khan A."/>
            <person name="Khan Z.K."/>
            <person name="Kiewe T."/>
            <person name="Kjerulf A.B."/>
            <person name="Kolosey V."/>
            <person name="Kurup M."/>
            <person name="Lee V.H."/>
            <person name="Llontop-Maldonado V."/>
            <person name="Long P."/>
            <person name="Lu N."/>
            <person name="Majekodunmi A."/>
            <person name="Malik H.W."/>
            <person name="Marcellino S.C."/>
            <person name="Martinez L.A."/>
            <person name="Meher F.N."/>
            <person name="Michelin M.A."/>
            <person name="Mitchell K.G."/>
            <person name="Mullens W.J."/>
            <person name="Nwakama C."/>
            <person name="Nwosu F.T."/>
            <person name="Oboh E.C."/>
            <person name="Odujinrin O."/>
            <person name="Ogunsan O."/>
            <person name="O'Neill K."/>
            <person name="Oxlaj J.A."/>
            <person name="Patel A.K."/>
            <person name="Patel B.R."/>
            <person name="Pham Q."/>
            <person name="Porter J."/>
            <person name="Portes J."/>
            <person name="Prokopenko A."/>
            <person name="Quraishi M."/>
            <person name="Qureshi M.-A."/>
            <person name="Rivera A."/>
            <person name="Rubalsky V."/>
            <person name="Saikali Y."/>
            <person name="Saqaf K."/>
            <person name="Saroya S.R."/>
            <person name="Seas A."/>
            <person name="Shadrick R.E."/>
            <person name="Sharda N."/>
            <person name="Sigindere M.T."/>
            <person name="Simbi V.G."/>
            <person name="Thuzar C."/>
            <person name="Tran K."/>
            <person name="Tran V.D."/>
            <person name="Trang W."/>
            <person name="Vaishnav N."/>
            <person name="Vuong K."/>
            <person name="Walker C."/>
            <person name="Wallace S.A."/>
            <person name="Warfield J.C."/>
            <person name="Wikina T."/>
            <person name="Wobbeking F.T."/>
            <person name="Worrent L.D."/>
            <person name="Yan T."/>
            <person name="Zehra A."/>
            <person name="Avazpour P."/>
            <person name="Kim F.M."/>
            <person name="Mason K."/>
            <person name="Nguyen D.A."/>
            <person name="Pettit S.M."/>
            <person name="Zhou O.J."/>
            <person name="Brissett D.L."/>
            <person name="Gualtieri C."/>
            <person name="Hufford T.M."/>
            <person name="Ko J.M."/>
            <person name="Novak J.K."/>
            <person name="Smith Z.M."/>
            <person name="Mayer-Bacon C."/>
            <person name="Erill I."/>
            <person name="Caruso S.M."/>
            <person name="Garlena R.A."/>
            <person name="Russell D.A."/>
            <person name="Pope W.H."/>
            <person name="Jacobs-Sera D."/>
            <person name="Hatfull G.F."/>
        </authorList>
    </citation>
    <scope>NUCLEOTIDE SEQUENCE</scope>
</reference>
<organism evidence="1 2">
    <name type="scientific">Streptomyces phage KimJongPhill</name>
    <dbReference type="NCBI Taxonomy" id="2848886"/>
    <lineage>
        <taxon>Viruses</taxon>
        <taxon>Duplodnaviria</taxon>
        <taxon>Heunggongvirae</taxon>
        <taxon>Uroviricota</taxon>
        <taxon>Caudoviricetes</taxon>
        <taxon>Zukovirus</taxon>
        <taxon>Zukovirus phill</taxon>
    </lineage>
</organism>
<accession>A0A8F2E6R9</accession>
<dbReference type="KEGG" id="vg:77931512"/>
<evidence type="ECO:0000313" key="1">
    <source>
        <dbReference type="EMBL" id="QWT29821.1"/>
    </source>
</evidence>
<dbReference type="GeneID" id="77931512"/>
<dbReference type="RefSeq" id="YP_010655646.1">
    <property type="nucleotide sequence ID" value="NC_070830.1"/>
</dbReference>
<gene>
    <name evidence="1" type="primary">40</name>
    <name evidence="1" type="ORF">SEA_KIMJONGPHILL_40</name>
</gene>
<protein>
    <submittedName>
        <fullName evidence="1">Membrane protein</fullName>
    </submittedName>
</protein>
<proteinExistence type="predicted"/>
<keyword evidence="2" id="KW-1185">Reference proteome</keyword>